<dbReference type="eggNOG" id="COG1948">
    <property type="taxonomic scope" value="Bacteria"/>
</dbReference>
<evidence type="ECO:0000313" key="2">
    <source>
        <dbReference type="EMBL" id="AEB08423.1"/>
    </source>
</evidence>
<dbReference type="GO" id="GO:0003677">
    <property type="term" value="F:DNA binding"/>
    <property type="evidence" value="ECO:0007669"/>
    <property type="project" value="InterPro"/>
</dbReference>
<evidence type="ECO:0000259" key="1">
    <source>
        <dbReference type="SMART" id="SM00891"/>
    </source>
</evidence>
<keyword evidence="3" id="KW-1185">Reference proteome</keyword>
<dbReference type="HOGENOM" id="CLU_129347_0_0_7"/>
<dbReference type="GO" id="GO:0004518">
    <property type="term" value="F:nuclease activity"/>
    <property type="evidence" value="ECO:0007669"/>
    <property type="project" value="InterPro"/>
</dbReference>
<sequence length="163" mass="18523">MRLNILVDTREQVPFSFGGYDVAVEPAALPVGDYSLPGFVDRVAIERKELNDLIACLMDKNRDRFERELAKGKSYELFAVVVEAALEDVRRGDYRSAMKPHAALQSLCAFQVRYRVPFVWAGDRQGAEYMTFSLLAKYLREIEERYKQAVKGGNYGKTLGNSE</sequence>
<dbReference type="Pfam" id="PF02732">
    <property type="entry name" value="ERCC4"/>
    <property type="match status" value="1"/>
</dbReference>
<dbReference type="Gene3D" id="3.40.50.10130">
    <property type="match status" value="1"/>
</dbReference>
<protein>
    <submittedName>
        <fullName evidence="2">ERCC4 domain protein</fullName>
    </submittedName>
</protein>
<dbReference type="InterPro" id="IPR006166">
    <property type="entry name" value="ERCC4_domain"/>
</dbReference>
<reference evidence="3" key="2">
    <citation type="submission" date="2011-03" db="EMBL/GenBank/DDBJ databases">
        <title>The complete genome of Desulfobacca acetoxidans DSM 11109.</title>
        <authorList>
            <consortium name="US DOE Joint Genome Institute (JGI-PGF)"/>
            <person name="Lucas S."/>
            <person name="Copeland A."/>
            <person name="Lapidus A."/>
            <person name="Bruce D."/>
            <person name="Goodwin L."/>
            <person name="Pitluck S."/>
            <person name="Peters L."/>
            <person name="Kyrpides N."/>
            <person name="Mavromatis K."/>
            <person name="Ivanova N."/>
            <person name="Ovchinnikova G."/>
            <person name="Teshima H."/>
            <person name="Detter J.C."/>
            <person name="Han C."/>
            <person name="Land M."/>
            <person name="Hauser L."/>
            <person name="Markowitz V."/>
            <person name="Cheng J.-F."/>
            <person name="Hugenholtz P."/>
            <person name="Woyke T."/>
            <person name="Wu D."/>
            <person name="Spring S."/>
            <person name="Schueler E."/>
            <person name="Brambilla E."/>
            <person name="Klenk H.-P."/>
            <person name="Eisen J.A."/>
        </authorList>
    </citation>
    <scope>NUCLEOTIDE SEQUENCE [LARGE SCALE GENOMIC DNA]</scope>
    <source>
        <strain evidence="3">ATCC 700848 / DSM 11109 / ASRB2</strain>
    </source>
</reference>
<dbReference type="InterPro" id="IPR011335">
    <property type="entry name" value="Restrct_endonuc-II-like"/>
</dbReference>
<dbReference type="Proteomes" id="UP000000483">
    <property type="component" value="Chromosome"/>
</dbReference>
<dbReference type="SUPFAM" id="SSF52980">
    <property type="entry name" value="Restriction endonuclease-like"/>
    <property type="match status" value="1"/>
</dbReference>
<dbReference type="RefSeq" id="WP_013705536.1">
    <property type="nucleotide sequence ID" value="NC_015388.1"/>
</dbReference>
<reference evidence="2 3" key="1">
    <citation type="journal article" date="2011" name="Stand. Genomic Sci.">
        <title>Complete genome sequence of the acetate-degrading sulfate reducer Desulfobacca acetoxidans type strain (ASRB2).</title>
        <authorList>
            <person name="Goker M."/>
            <person name="Teshima H."/>
            <person name="Lapidus A."/>
            <person name="Nolan M."/>
            <person name="Lucas S."/>
            <person name="Hammon N."/>
            <person name="Deshpande S."/>
            <person name="Cheng J.F."/>
            <person name="Tapia R."/>
            <person name="Han C."/>
            <person name="Goodwin L."/>
            <person name="Pitluck S."/>
            <person name="Huntemann M."/>
            <person name="Liolios K."/>
            <person name="Ivanova N."/>
            <person name="Pagani I."/>
            <person name="Mavromatis K."/>
            <person name="Ovchinikova G."/>
            <person name="Pati A."/>
            <person name="Chen A."/>
            <person name="Palaniappan K."/>
            <person name="Land M."/>
            <person name="Hauser L."/>
            <person name="Brambilla E.M."/>
            <person name="Rohde M."/>
            <person name="Spring S."/>
            <person name="Detter J.C."/>
            <person name="Woyke T."/>
            <person name="Bristow J."/>
            <person name="Eisen J.A."/>
            <person name="Markowitz V."/>
            <person name="Hugenholtz P."/>
            <person name="Kyrpides N.C."/>
            <person name="Klenk H.P."/>
        </authorList>
    </citation>
    <scope>NUCLEOTIDE SEQUENCE [LARGE SCALE GENOMIC DNA]</scope>
    <source>
        <strain evidence="3">ATCC 700848 / DSM 11109 / ASRB2</strain>
    </source>
</reference>
<dbReference type="AlphaFoldDB" id="F2NG10"/>
<organism evidence="2 3">
    <name type="scientific">Desulfobacca acetoxidans (strain ATCC 700848 / DSM 11109 / ASRB2)</name>
    <dbReference type="NCBI Taxonomy" id="880072"/>
    <lineage>
        <taxon>Bacteria</taxon>
        <taxon>Pseudomonadati</taxon>
        <taxon>Thermodesulfobacteriota</taxon>
        <taxon>Desulfobaccia</taxon>
        <taxon>Desulfobaccales</taxon>
        <taxon>Desulfobaccaceae</taxon>
        <taxon>Desulfobacca</taxon>
    </lineage>
</organism>
<name>F2NG10_DESAR</name>
<dbReference type="EMBL" id="CP002629">
    <property type="protein sequence ID" value="AEB08423.1"/>
    <property type="molecule type" value="Genomic_DNA"/>
</dbReference>
<dbReference type="GO" id="GO:0006259">
    <property type="term" value="P:DNA metabolic process"/>
    <property type="evidence" value="ECO:0007669"/>
    <property type="project" value="UniProtKB-ARBA"/>
</dbReference>
<accession>F2NG10</accession>
<proteinExistence type="predicted"/>
<gene>
    <name evidence="2" type="ordered locus">Desac_0537</name>
</gene>
<evidence type="ECO:0000313" key="3">
    <source>
        <dbReference type="Proteomes" id="UP000000483"/>
    </source>
</evidence>
<feature type="domain" description="ERCC4" evidence="1">
    <location>
        <begin position="4"/>
        <end position="86"/>
    </location>
</feature>
<dbReference type="SMART" id="SM00891">
    <property type="entry name" value="ERCC4"/>
    <property type="match status" value="1"/>
</dbReference>
<dbReference type="STRING" id="880072.Desac_0537"/>
<dbReference type="KEGG" id="dao:Desac_0537"/>